<dbReference type="GO" id="GO:0000727">
    <property type="term" value="P:double-strand break repair via break-induced replication"/>
    <property type="evidence" value="ECO:0007669"/>
    <property type="project" value="UniProtKB-UniRule"/>
</dbReference>
<keyword evidence="2" id="KW-0479">Metal-binding</keyword>
<dbReference type="InterPro" id="IPR006166">
    <property type="entry name" value="ERCC4_domain"/>
</dbReference>
<dbReference type="InterPro" id="IPR011335">
    <property type="entry name" value="Restrct_endonuc-II-like"/>
</dbReference>
<keyword evidence="2" id="KW-0460">Magnesium</keyword>
<comment type="cofactor">
    <cofactor evidence="2">
        <name>Mg(2+)</name>
        <dbReference type="ChEBI" id="CHEBI:18420"/>
    </cofactor>
</comment>
<keyword evidence="2" id="KW-0539">Nucleus</keyword>
<dbReference type="Pfam" id="PF02732">
    <property type="entry name" value="ERCC4"/>
    <property type="match status" value="1"/>
</dbReference>
<keyword evidence="2" id="KW-0227">DNA damage</keyword>
<keyword evidence="1 2" id="KW-0378">Hydrolase</keyword>
<dbReference type="PANTHER" id="PTHR13451">
    <property type="entry name" value="CLASS II CROSSOVER JUNCTION ENDONUCLEASE MUS81"/>
    <property type="match status" value="1"/>
</dbReference>
<dbReference type="GO" id="GO:0006308">
    <property type="term" value="P:DNA catabolic process"/>
    <property type="evidence" value="ECO:0007669"/>
    <property type="project" value="UniProtKB-UniRule"/>
</dbReference>
<keyword evidence="2" id="KW-0540">Nuclease</keyword>
<dbReference type="Pfam" id="PF02037">
    <property type="entry name" value="SAP"/>
    <property type="match status" value="1"/>
</dbReference>
<dbReference type="InterPro" id="IPR033309">
    <property type="entry name" value="Mus81"/>
</dbReference>
<dbReference type="GO" id="GO:0000712">
    <property type="term" value="P:resolution of meiotic recombination intermediates"/>
    <property type="evidence" value="ECO:0007669"/>
    <property type="project" value="TreeGrafter"/>
</dbReference>
<dbReference type="GO" id="GO:0048476">
    <property type="term" value="C:Holliday junction resolvase complex"/>
    <property type="evidence" value="ECO:0007669"/>
    <property type="project" value="UniProtKB-UniRule"/>
</dbReference>
<dbReference type="GO" id="GO:0031573">
    <property type="term" value="P:mitotic intra-S DNA damage checkpoint signaling"/>
    <property type="evidence" value="ECO:0007669"/>
    <property type="project" value="TreeGrafter"/>
</dbReference>
<comment type="subunit">
    <text evidence="2">Interacts with EME1.</text>
</comment>
<keyword evidence="6" id="KW-1185">Reference proteome</keyword>
<evidence type="ECO:0000313" key="6">
    <source>
        <dbReference type="Proteomes" id="UP001230188"/>
    </source>
</evidence>
<dbReference type="Proteomes" id="UP001230188">
    <property type="component" value="Unassembled WGS sequence"/>
</dbReference>
<comment type="function">
    <text evidence="2">Interacts with EME1 to form a DNA structure-specific endonuclease with substrate preference for branched DNA structures with a 5'-end at the branch nick. Typical substrates include 3'-flap structures, D-loops, replication forks and nicked Holliday junctions. May be required in mitosis for the processing of stalled or collapsed replication fork intermediates. May be required in meiosis for the repair of meiosis-specific double strand breaks subsequent to single-end invasion (SEI).</text>
</comment>
<name>A0AAD7UAL8_9STRA</name>
<accession>A0AAD7UAL8</accession>
<sequence>MVSGQTTGHAHACLADSFCRALWRHADSLRFEGHEQRARSGAITALVRLAVHEEPIRNLHQAREIKSVGARLETVLAGCRESAATEQGRYATAAVAMLAVLAEADELVPMRTLVERAGLKLESDKRFRDWETLVAYPSSCTAWAQMTPLEGALGWVKRRARAKLDGSCGFELTPIGRARAPAIVASRLGTGSAATGALRSWRGDEALALLVDDREGGGDECGLGAISRWLRHHDAPHETRRLPTGYGDYVITTRSGCPDELDYLVDCVVERKTAVDLADSIRDGRWRSQYAAMRDTASRLGVRIVYLVEGTPKDHVHTACGCGCLGVGRCGNPRVDEVEAALARRAEADDVVVARVVDVHASARWLAARVQRHAPPATPSKRRADDADDAAGPRARPPEKKNASPGEAAKKRASRPRVAKAAAEAWARRDTAALGMLTGAVLKALCEELGEATSGTKKDLVLRLDNVPMPALLADRKRADGYVPRDRGCGHAILCALERAQRRHPRDDHKWGLTKDDLMALAEKTNVATVSLYAKQGPVGYDGWSSTRDLLVKGEPPLVRKVNPGMKYALTTLSGTDAAGAFQRSGRDVAVALHAKAHARGWCACDDPPPASDPAARLPTLADLLCDHQVDDQPTTTTRNFFAPRNASEKKKNESRPPATPPTVRAKSRRRRPPEEDDSDRELFGDDDDDPIAAVNAARETRRHHVEVLDLTDSPAPTRQPPPLDDDDDDVIDLTTSP</sequence>
<dbReference type="Gene3D" id="1.10.10.10">
    <property type="entry name" value="Winged helix-like DNA-binding domain superfamily/Winged helix DNA-binding domain"/>
    <property type="match status" value="1"/>
</dbReference>
<keyword evidence="2" id="KW-0234">DNA repair</keyword>
<dbReference type="PANTHER" id="PTHR13451:SF0">
    <property type="entry name" value="CROSSOVER JUNCTION ENDONUCLEASE MUS81"/>
    <property type="match status" value="1"/>
</dbReference>
<evidence type="ECO:0000256" key="1">
    <source>
        <dbReference type="ARBA" id="ARBA00022801"/>
    </source>
</evidence>
<evidence type="ECO:0000256" key="3">
    <source>
        <dbReference type="SAM" id="MobiDB-lite"/>
    </source>
</evidence>
<dbReference type="Gene3D" id="3.40.50.10130">
    <property type="match status" value="1"/>
</dbReference>
<dbReference type="GO" id="GO:0003677">
    <property type="term" value="F:DNA binding"/>
    <property type="evidence" value="ECO:0007669"/>
    <property type="project" value="UniProtKB-UniRule"/>
</dbReference>
<comment type="subcellular location">
    <subcellularLocation>
        <location evidence="2">Nucleus</location>
    </subcellularLocation>
</comment>
<dbReference type="PROSITE" id="PS50800">
    <property type="entry name" value="SAP"/>
    <property type="match status" value="1"/>
</dbReference>
<dbReference type="SMART" id="SM00513">
    <property type="entry name" value="SAP"/>
    <property type="match status" value="1"/>
</dbReference>
<gene>
    <name evidence="5" type="ORF">CTAYLR_009372</name>
</gene>
<comment type="caution">
    <text evidence="5">The sequence shown here is derived from an EMBL/GenBank/DDBJ whole genome shotgun (WGS) entry which is preliminary data.</text>
</comment>
<feature type="domain" description="SAP" evidence="4">
    <location>
        <begin position="434"/>
        <end position="468"/>
    </location>
</feature>
<comment type="similarity">
    <text evidence="2">Belongs to the XPF family.</text>
</comment>
<dbReference type="GO" id="GO:0005634">
    <property type="term" value="C:nucleus"/>
    <property type="evidence" value="ECO:0007669"/>
    <property type="project" value="UniProtKB-SubCell"/>
</dbReference>
<proteinExistence type="inferred from homology"/>
<dbReference type="SMART" id="SM00891">
    <property type="entry name" value="ERCC4"/>
    <property type="match status" value="1"/>
</dbReference>
<dbReference type="InterPro" id="IPR036388">
    <property type="entry name" value="WH-like_DNA-bd_sf"/>
</dbReference>
<dbReference type="InterPro" id="IPR003034">
    <property type="entry name" value="SAP_dom"/>
</dbReference>
<dbReference type="CDD" id="cd21036">
    <property type="entry name" value="WH_MUS81"/>
    <property type="match status" value="1"/>
</dbReference>
<feature type="region of interest" description="Disordered" evidence="3">
    <location>
        <begin position="631"/>
        <end position="738"/>
    </location>
</feature>
<dbReference type="EMBL" id="JAQMWT010000436">
    <property type="protein sequence ID" value="KAJ8601346.1"/>
    <property type="molecule type" value="Genomic_DNA"/>
</dbReference>
<feature type="compositionally biased region" description="Acidic residues" evidence="3">
    <location>
        <begin position="675"/>
        <end position="691"/>
    </location>
</feature>
<evidence type="ECO:0000256" key="2">
    <source>
        <dbReference type="RuleBase" id="RU369042"/>
    </source>
</evidence>
<evidence type="ECO:0000259" key="4">
    <source>
        <dbReference type="PROSITE" id="PS50800"/>
    </source>
</evidence>
<organism evidence="5 6">
    <name type="scientific">Chrysophaeum taylorii</name>
    <dbReference type="NCBI Taxonomy" id="2483200"/>
    <lineage>
        <taxon>Eukaryota</taxon>
        <taxon>Sar</taxon>
        <taxon>Stramenopiles</taxon>
        <taxon>Ochrophyta</taxon>
        <taxon>Pelagophyceae</taxon>
        <taxon>Pelagomonadales</taxon>
        <taxon>Pelagomonadaceae</taxon>
        <taxon>Chrysophaeum</taxon>
    </lineage>
</organism>
<dbReference type="EC" id="3.1.22.-" evidence="2"/>
<dbReference type="GO" id="GO:0046872">
    <property type="term" value="F:metal ion binding"/>
    <property type="evidence" value="ECO:0007669"/>
    <property type="project" value="UniProtKB-UniRule"/>
</dbReference>
<protein>
    <recommendedName>
        <fullName evidence="2">Crossover junction endonuclease MUS81</fullName>
        <ecNumber evidence="2">3.1.22.-</ecNumber>
    </recommendedName>
</protein>
<dbReference type="AlphaFoldDB" id="A0AAD7UAL8"/>
<dbReference type="InterPro" id="IPR047417">
    <property type="entry name" value="WHD_MUS81"/>
</dbReference>
<dbReference type="SUPFAM" id="SSF52980">
    <property type="entry name" value="Restriction endonuclease-like"/>
    <property type="match status" value="1"/>
</dbReference>
<dbReference type="GO" id="GO:0008821">
    <property type="term" value="F:crossover junction DNA endonuclease activity"/>
    <property type="evidence" value="ECO:0007669"/>
    <property type="project" value="UniProtKB-UniRule"/>
</dbReference>
<dbReference type="GO" id="GO:0048257">
    <property type="term" value="F:3'-flap endonuclease activity"/>
    <property type="evidence" value="ECO:0007669"/>
    <property type="project" value="TreeGrafter"/>
</dbReference>
<reference evidence="5" key="1">
    <citation type="submission" date="2023-01" db="EMBL/GenBank/DDBJ databases">
        <title>Metagenome sequencing of chrysophaentin producing Chrysophaeum taylorii.</title>
        <authorList>
            <person name="Davison J."/>
            <person name="Bewley C."/>
        </authorList>
    </citation>
    <scope>NUCLEOTIDE SEQUENCE</scope>
    <source>
        <strain evidence="5">NIES-1699</strain>
    </source>
</reference>
<evidence type="ECO:0000313" key="5">
    <source>
        <dbReference type="EMBL" id="KAJ8601346.1"/>
    </source>
</evidence>
<feature type="region of interest" description="Disordered" evidence="3">
    <location>
        <begin position="370"/>
        <end position="417"/>
    </location>
</feature>
<keyword evidence="2" id="KW-0233">DNA recombination</keyword>
<keyword evidence="2" id="KW-0255">Endonuclease</keyword>